<organism evidence="2 3">
    <name type="scientific">Salvator merianae</name>
    <name type="common">Argentine black and white tegu</name>
    <name type="synonym">Tupinambis merianae</name>
    <dbReference type="NCBI Taxonomy" id="96440"/>
    <lineage>
        <taxon>Eukaryota</taxon>
        <taxon>Metazoa</taxon>
        <taxon>Chordata</taxon>
        <taxon>Craniata</taxon>
        <taxon>Vertebrata</taxon>
        <taxon>Euteleostomi</taxon>
        <taxon>Lepidosauria</taxon>
        <taxon>Squamata</taxon>
        <taxon>Bifurcata</taxon>
        <taxon>Unidentata</taxon>
        <taxon>Episquamata</taxon>
        <taxon>Laterata</taxon>
        <taxon>Teiioidea</taxon>
        <taxon>Teiidae</taxon>
        <taxon>Salvator</taxon>
    </lineage>
</organism>
<dbReference type="InterPro" id="IPR036051">
    <property type="entry name" value="KRAB_dom_sf"/>
</dbReference>
<reference evidence="2" key="2">
    <citation type="submission" date="2025-09" db="UniProtKB">
        <authorList>
            <consortium name="Ensembl"/>
        </authorList>
    </citation>
    <scope>IDENTIFICATION</scope>
</reference>
<dbReference type="AlphaFoldDB" id="A0A8D0KLB3"/>
<dbReference type="GO" id="GO:0006355">
    <property type="term" value="P:regulation of DNA-templated transcription"/>
    <property type="evidence" value="ECO:0007669"/>
    <property type="project" value="InterPro"/>
</dbReference>
<feature type="domain" description="KRAB" evidence="1">
    <location>
        <begin position="16"/>
        <end position="91"/>
    </location>
</feature>
<dbReference type="SMART" id="SM00349">
    <property type="entry name" value="KRAB"/>
    <property type="match status" value="1"/>
</dbReference>
<keyword evidence="3" id="KW-1185">Reference proteome</keyword>
<dbReference type="InterPro" id="IPR001909">
    <property type="entry name" value="KRAB"/>
</dbReference>
<dbReference type="Ensembl" id="ENSSMRT00000029843.1">
    <property type="protein sequence ID" value="ENSSMRP00000025494.1"/>
    <property type="gene ID" value="ENSSMRG00000019707.1"/>
</dbReference>
<dbReference type="Proteomes" id="UP000694421">
    <property type="component" value="Unplaced"/>
</dbReference>
<dbReference type="CDD" id="cd07765">
    <property type="entry name" value="KRAB_A-box"/>
    <property type="match status" value="1"/>
</dbReference>
<dbReference type="PANTHER" id="PTHR47027:SF8">
    <property type="entry name" value="RIBONUCLEASE H"/>
    <property type="match status" value="1"/>
</dbReference>
<dbReference type="PROSITE" id="PS50805">
    <property type="entry name" value="KRAB"/>
    <property type="match status" value="1"/>
</dbReference>
<evidence type="ECO:0000313" key="2">
    <source>
        <dbReference type="Ensembl" id="ENSSMRP00000025494.1"/>
    </source>
</evidence>
<dbReference type="Pfam" id="PF01352">
    <property type="entry name" value="KRAB"/>
    <property type="match status" value="1"/>
</dbReference>
<dbReference type="Gene3D" id="6.10.140.140">
    <property type="match status" value="1"/>
</dbReference>
<name>A0A8D0KLB3_SALMN</name>
<evidence type="ECO:0000313" key="3">
    <source>
        <dbReference type="Proteomes" id="UP000694421"/>
    </source>
</evidence>
<proteinExistence type="predicted"/>
<dbReference type="GeneTree" id="ENSGT01150000287021"/>
<evidence type="ECO:0000259" key="1">
    <source>
        <dbReference type="PROSITE" id="PS50805"/>
    </source>
</evidence>
<protein>
    <recommendedName>
        <fullName evidence="1">KRAB domain-containing protein</fullName>
    </recommendedName>
</protein>
<accession>A0A8D0KLB3</accession>
<sequence>YNRENKFSLFTFSRSLSFNDVTVHFTIEEWSLLNLGQKRLYKEVMIENYGNVAFLSTTPFFAFTKDFLLEKYPSINSREYIVLNESKAGIKIAWRNINNLRYSGNTTLMTESEEELRSLLMRVKEESAKSSLKLNTEKIKILASGPITSWKTGGGITADSDCSHEIKRCLLLGRKAMANQDSILKSRGITLLAKVHTVKGMFFPSIN</sequence>
<dbReference type="PANTHER" id="PTHR47027">
    <property type="entry name" value="REVERSE TRANSCRIPTASE DOMAIN-CONTAINING PROTEIN"/>
    <property type="match status" value="1"/>
</dbReference>
<dbReference type="SUPFAM" id="SSF109640">
    <property type="entry name" value="KRAB domain (Kruppel-associated box)"/>
    <property type="match status" value="1"/>
</dbReference>
<reference evidence="2" key="1">
    <citation type="submission" date="2025-08" db="UniProtKB">
        <authorList>
            <consortium name="Ensembl"/>
        </authorList>
    </citation>
    <scope>IDENTIFICATION</scope>
</reference>